<feature type="chain" id="PRO_5017490707" description="Outer membrane protein assembly factor BamA" evidence="8">
    <location>
        <begin position="21"/>
        <end position="776"/>
    </location>
</feature>
<dbReference type="EMBL" id="FNYH01000003">
    <property type="protein sequence ID" value="SEI50061.1"/>
    <property type="molecule type" value="Genomic_DNA"/>
</dbReference>
<dbReference type="PIRSF" id="PIRSF006076">
    <property type="entry name" value="OM_assembly_OMP85"/>
    <property type="match status" value="1"/>
</dbReference>
<dbReference type="Proteomes" id="UP000242999">
    <property type="component" value="Unassembled WGS sequence"/>
</dbReference>
<evidence type="ECO:0000256" key="3">
    <source>
        <dbReference type="ARBA" id="ARBA00022692"/>
    </source>
</evidence>
<proteinExistence type="inferred from homology"/>
<dbReference type="InterPro" id="IPR034746">
    <property type="entry name" value="POTRA"/>
</dbReference>
<comment type="function">
    <text evidence="8">Part of the outer membrane protein assembly complex, which is involved in assembly and insertion of beta-barrel proteins into the outer membrane.</text>
</comment>
<dbReference type="PANTHER" id="PTHR12815:SF23">
    <property type="entry name" value="OUTER MEMBRANE PROTEIN ASSEMBLY FACTOR BAMA"/>
    <property type="match status" value="1"/>
</dbReference>
<sequence length="776" mass="86789" precursor="true">MKKTPLYLAWALLGAAPVMAQTPDRFVVEDIRVQGLQRVSAGTVFAQFPVSVQQEVDAEQLARAAKFLFKSGLFDDVRLARDGQVLVLQVRERPTIAKIELEGNDQLDSEELLAGLTRAGLQEGQVFQRATLADIQQELERLYHAQGRYSARIQAKEEALDGNRVRIEIDINEGSVARIKHINLLGNQVFDDDTLLDLFELEAGPSWHWFYTADQYSRERLKGDLETLRSYYFDRGYLQFKIESTQVALSPTKDAIYLNIAMQEGPQYQVDTIELAGDLVLTEAELRALIQLTPGQTFSRSLMTASTEALRQRLGNEGYTFANVNALPQLDEATQSVKLVFFVDPGRRNYVRRIRFSGNTGTMDEVLRRELIQMEGGWASTEQIQQSRVRLERLGFFKQVEVETLPVAGRPDQVDVHYRVEEQAAGSISASVGYSQSSGIVYGLQISQRNFLGTGNRVTIAAQRSDYRDSYTFSYYDPYYTQAGVSRGFSLFYRATDYEEGDVSNFTTDTYGASLTYGYPLSEDSRLSFSLGFDQTEVKPAVDVVQEVSYFLEQEGDSHFAYKLTGRWIQNRLNRGILATAGSYQSVSLEVATPGSDLTFYKLNYRGQKYFPLGDDWSIRVRTDLGYGDAYGSQEWMPFYEHYYSGGLGSVRGYKSNSIGPRTTPSLVGGDTDPFGGNFLVEASLELIYPLPFVQDQRSLQTSAFIDAGGVYNSACYPVSDACESGFHTQGLRYSAGVGLTWLTGIGPLTFSIAKALNAEADDDTEVFQFSLGQTF</sequence>
<evidence type="ECO:0000256" key="1">
    <source>
        <dbReference type="ARBA" id="ARBA00004370"/>
    </source>
</evidence>
<evidence type="ECO:0000256" key="2">
    <source>
        <dbReference type="ARBA" id="ARBA00022452"/>
    </source>
</evidence>
<dbReference type="InterPro" id="IPR023707">
    <property type="entry name" value="OM_assembly_BamA"/>
</dbReference>
<keyword evidence="7 8" id="KW-0998">Cell outer membrane</keyword>
<dbReference type="Pfam" id="PF01103">
    <property type="entry name" value="Omp85"/>
    <property type="match status" value="1"/>
</dbReference>
<dbReference type="GO" id="GO:1990063">
    <property type="term" value="C:Bam protein complex"/>
    <property type="evidence" value="ECO:0007669"/>
    <property type="project" value="TreeGrafter"/>
</dbReference>
<comment type="subunit">
    <text evidence="8">Part of the Bam complex.</text>
</comment>
<evidence type="ECO:0000256" key="8">
    <source>
        <dbReference type="HAMAP-Rule" id="MF_01430"/>
    </source>
</evidence>
<dbReference type="GO" id="GO:0043165">
    <property type="term" value="P:Gram-negative-bacterium-type cell outer membrane assembly"/>
    <property type="evidence" value="ECO:0007669"/>
    <property type="project" value="UniProtKB-UniRule"/>
</dbReference>
<evidence type="ECO:0000256" key="7">
    <source>
        <dbReference type="ARBA" id="ARBA00023237"/>
    </source>
</evidence>
<feature type="domain" description="POTRA" evidence="10">
    <location>
        <begin position="94"/>
        <end position="174"/>
    </location>
</feature>
<evidence type="ECO:0000256" key="6">
    <source>
        <dbReference type="ARBA" id="ARBA00023136"/>
    </source>
</evidence>
<keyword evidence="12" id="KW-1185">Reference proteome</keyword>
<keyword evidence="2 8" id="KW-1134">Transmembrane beta strand</keyword>
<dbReference type="InterPro" id="IPR010827">
    <property type="entry name" value="BamA/TamA_POTRA"/>
</dbReference>
<dbReference type="RefSeq" id="WP_093308698.1">
    <property type="nucleotide sequence ID" value="NZ_FNYH01000003.1"/>
</dbReference>
<name>A0A1H6R2L2_9GAMM</name>
<dbReference type="Gene3D" id="3.10.20.310">
    <property type="entry name" value="membrane protein fhac"/>
    <property type="match status" value="5"/>
</dbReference>
<evidence type="ECO:0000313" key="11">
    <source>
        <dbReference type="EMBL" id="SEI50061.1"/>
    </source>
</evidence>
<comment type="similarity">
    <text evidence="8">Belongs to the BamA family.</text>
</comment>
<dbReference type="Pfam" id="PF07244">
    <property type="entry name" value="POTRA"/>
    <property type="match status" value="4"/>
</dbReference>
<protein>
    <recommendedName>
        <fullName evidence="8 9">Outer membrane protein assembly factor BamA</fullName>
    </recommendedName>
</protein>
<dbReference type="OrthoDB" id="9803054at2"/>
<dbReference type="GO" id="GO:0051205">
    <property type="term" value="P:protein insertion into membrane"/>
    <property type="evidence" value="ECO:0007669"/>
    <property type="project" value="UniProtKB-UniRule"/>
</dbReference>
<feature type="domain" description="POTRA" evidence="10">
    <location>
        <begin position="349"/>
        <end position="423"/>
    </location>
</feature>
<keyword evidence="4 8" id="KW-0732">Signal</keyword>
<evidence type="ECO:0000259" key="10">
    <source>
        <dbReference type="PROSITE" id="PS51779"/>
    </source>
</evidence>
<dbReference type="Gene3D" id="2.40.160.50">
    <property type="entry name" value="membrane protein fhac: a member of the omp85/tpsb transporter family"/>
    <property type="match status" value="1"/>
</dbReference>
<keyword evidence="3 8" id="KW-0812">Transmembrane</keyword>
<comment type="subcellular location">
    <subcellularLocation>
        <location evidence="8">Cell outer membrane</location>
    </subcellularLocation>
    <subcellularLocation>
        <location evidence="1">Membrane</location>
    </subcellularLocation>
</comment>
<feature type="domain" description="POTRA" evidence="10">
    <location>
        <begin position="268"/>
        <end position="346"/>
    </location>
</feature>
<keyword evidence="6 8" id="KW-0472">Membrane</keyword>
<feature type="domain" description="POTRA" evidence="10">
    <location>
        <begin position="26"/>
        <end position="93"/>
    </location>
</feature>
<organism evidence="11 12">
    <name type="scientific">Allopseudospirillum japonicum</name>
    <dbReference type="NCBI Taxonomy" id="64971"/>
    <lineage>
        <taxon>Bacteria</taxon>
        <taxon>Pseudomonadati</taxon>
        <taxon>Pseudomonadota</taxon>
        <taxon>Gammaproteobacteria</taxon>
        <taxon>Oceanospirillales</taxon>
        <taxon>Oceanospirillaceae</taxon>
        <taxon>Allopseudospirillum</taxon>
    </lineage>
</organism>
<gene>
    <name evidence="8" type="primary">bamA</name>
    <name evidence="11" type="ORF">SAMN05421831_10337</name>
</gene>
<keyword evidence="5 8" id="KW-0677">Repeat</keyword>
<dbReference type="STRING" id="64971.SAMN05421831_10337"/>
<dbReference type="InterPro" id="IPR039910">
    <property type="entry name" value="D15-like"/>
</dbReference>
<feature type="signal peptide" evidence="8">
    <location>
        <begin position="1"/>
        <end position="20"/>
    </location>
</feature>
<evidence type="ECO:0000313" key="12">
    <source>
        <dbReference type="Proteomes" id="UP000242999"/>
    </source>
</evidence>
<reference evidence="12" key="1">
    <citation type="submission" date="2016-10" db="EMBL/GenBank/DDBJ databases">
        <authorList>
            <person name="Varghese N."/>
            <person name="Submissions S."/>
        </authorList>
    </citation>
    <scope>NUCLEOTIDE SEQUENCE [LARGE SCALE GENOMIC DNA]</scope>
    <source>
        <strain evidence="12">DSM 7165</strain>
    </source>
</reference>
<dbReference type="NCBIfam" id="TIGR03303">
    <property type="entry name" value="OM_YaeT"/>
    <property type="match status" value="1"/>
</dbReference>
<accession>A0A1H6R2L2</accession>
<feature type="domain" description="POTRA" evidence="10">
    <location>
        <begin position="177"/>
        <end position="263"/>
    </location>
</feature>
<dbReference type="PROSITE" id="PS51779">
    <property type="entry name" value="POTRA"/>
    <property type="match status" value="5"/>
</dbReference>
<evidence type="ECO:0000256" key="9">
    <source>
        <dbReference type="NCBIfam" id="TIGR03303"/>
    </source>
</evidence>
<dbReference type="HAMAP" id="MF_01430">
    <property type="entry name" value="OM_assembly_BamA"/>
    <property type="match status" value="1"/>
</dbReference>
<dbReference type="InterPro" id="IPR000184">
    <property type="entry name" value="Bac_surfAg_D15"/>
</dbReference>
<evidence type="ECO:0000256" key="4">
    <source>
        <dbReference type="ARBA" id="ARBA00022729"/>
    </source>
</evidence>
<evidence type="ECO:0000256" key="5">
    <source>
        <dbReference type="ARBA" id="ARBA00022737"/>
    </source>
</evidence>
<dbReference type="PANTHER" id="PTHR12815">
    <property type="entry name" value="SORTING AND ASSEMBLY MACHINERY SAMM50 PROTEIN FAMILY MEMBER"/>
    <property type="match status" value="1"/>
</dbReference>
<dbReference type="AlphaFoldDB" id="A0A1H6R2L2"/>